<dbReference type="Proteomes" id="UP000053766">
    <property type="component" value="Unassembled WGS sequence"/>
</dbReference>
<reference evidence="2 3" key="1">
    <citation type="submission" date="2013-11" db="EMBL/GenBank/DDBJ databases">
        <title>Draft genome of the bovine lungworm Dictyocaulus viviparus.</title>
        <authorList>
            <person name="Mitreva M."/>
        </authorList>
    </citation>
    <scope>NUCLEOTIDE SEQUENCE [LARGE SCALE GENOMIC DNA]</scope>
    <source>
        <strain evidence="2 3">HannoverDv2000</strain>
    </source>
</reference>
<keyword evidence="1" id="KW-0472">Membrane</keyword>
<evidence type="ECO:0000313" key="2">
    <source>
        <dbReference type="EMBL" id="KJH41233.1"/>
    </source>
</evidence>
<dbReference type="EMBL" id="KN716874">
    <property type="protein sequence ID" value="KJH41233.1"/>
    <property type="molecule type" value="Genomic_DNA"/>
</dbReference>
<evidence type="ECO:0000256" key="1">
    <source>
        <dbReference type="SAM" id="Phobius"/>
    </source>
</evidence>
<reference evidence="3" key="2">
    <citation type="journal article" date="2016" name="Sci. Rep.">
        <title>Dictyocaulus viviparus genome, variome and transcriptome elucidate lungworm biology and support future intervention.</title>
        <authorList>
            <person name="McNulty S.N."/>
            <person name="Strube C."/>
            <person name="Rosa B.A."/>
            <person name="Martin J.C."/>
            <person name="Tyagi R."/>
            <person name="Choi Y.J."/>
            <person name="Wang Q."/>
            <person name="Hallsworth Pepin K."/>
            <person name="Zhang X."/>
            <person name="Ozersky P."/>
            <person name="Wilson R.K."/>
            <person name="Sternberg P.W."/>
            <person name="Gasser R.B."/>
            <person name="Mitreva M."/>
        </authorList>
    </citation>
    <scope>NUCLEOTIDE SEQUENCE [LARGE SCALE GENOMIC DNA]</scope>
    <source>
        <strain evidence="3">HannoverDv2000</strain>
    </source>
</reference>
<proteinExistence type="predicted"/>
<organism evidence="2 3">
    <name type="scientific">Dictyocaulus viviparus</name>
    <name type="common">Bovine lungworm</name>
    <dbReference type="NCBI Taxonomy" id="29172"/>
    <lineage>
        <taxon>Eukaryota</taxon>
        <taxon>Metazoa</taxon>
        <taxon>Ecdysozoa</taxon>
        <taxon>Nematoda</taxon>
        <taxon>Chromadorea</taxon>
        <taxon>Rhabditida</taxon>
        <taxon>Rhabditina</taxon>
        <taxon>Rhabditomorpha</taxon>
        <taxon>Strongyloidea</taxon>
        <taxon>Metastrongylidae</taxon>
        <taxon>Dictyocaulus</taxon>
    </lineage>
</organism>
<feature type="transmembrane region" description="Helical" evidence="1">
    <location>
        <begin position="15"/>
        <end position="35"/>
    </location>
</feature>
<sequence>MVKIFVGYSQHRDTVFVVFGILCLILWFIFNLYALRDYFCPVFYFNNEGTQRKLDECRKNVQIASTMPPSSCRSSIQPTNFTIELDPLPVQR</sequence>
<keyword evidence="1" id="KW-1133">Transmembrane helix</keyword>
<dbReference type="OrthoDB" id="5844891at2759"/>
<dbReference type="AlphaFoldDB" id="A0A0D8X9J8"/>
<gene>
    <name evidence="2" type="ORF">DICVIV_12792</name>
</gene>
<name>A0A0D8X9J8_DICVI</name>
<keyword evidence="3" id="KW-1185">Reference proteome</keyword>
<accession>A0A0D8X9J8</accession>
<evidence type="ECO:0000313" key="3">
    <source>
        <dbReference type="Proteomes" id="UP000053766"/>
    </source>
</evidence>
<keyword evidence="1" id="KW-0812">Transmembrane</keyword>
<protein>
    <submittedName>
        <fullName evidence="2">Uncharacterized protein</fullName>
    </submittedName>
</protein>